<evidence type="ECO:0000313" key="1">
    <source>
        <dbReference type="EMBL" id="CAF5192416.1"/>
    </source>
</evidence>
<gene>
    <name evidence="1" type="ORF">SMN809_LOCUS72727</name>
</gene>
<name>A0A8S3I8Q3_9BILA</name>
<organism evidence="1 2">
    <name type="scientific">Rotaria magnacalcarata</name>
    <dbReference type="NCBI Taxonomy" id="392030"/>
    <lineage>
        <taxon>Eukaryota</taxon>
        <taxon>Metazoa</taxon>
        <taxon>Spiralia</taxon>
        <taxon>Gnathifera</taxon>
        <taxon>Rotifera</taxon>
        <taxon>Eurotatoria</taxon>
        <taxon>Bdelloidea</taxon>
        <taxon>Philodinida</taxon>
        <taxon>Philodinidae</taxon>
        <taxon>Rotaria</taxon>
    </lineage>
</organism>
<sequence length="51" mass="5710">EDEIDLILSQINCGDGYFLYDDLIKLLLTPVELPKKKSAQPKSSSKKKSAK</sequence>
<accession>A0A8S3I8Q3</accession>
<dbReference type="EMBL" id="CAJOBI010326329">
    <property type="protein sequence ID" value="CAF5192416.1"/>
    <property type="molecule type" value="Genomic_DNA"/>
</dbReference>
<comment type="caution">
    <text evidence="1">The sequence shown here is derived from an EMBL/GenBank/DDBJ whole genome shotgun (WGS) entry which is preliminary data.</text>
</comment>
<evidence type="ECO:0000313" key="2">
    <source>
        <dbReference type="Proteomes" id="UP000676336"/>
    </source>
</evidence>
<dbReference type="Proteomes" id="UP000676336">
    <property type="component" value="Unassembled WGS sequence"/>
</dbReference>
<feature type="non-terminal residue" evidence="1">
    <location>
        <position position="1"/>
    </location>
</feature>
<reference evidence="1" key="1">
    <citation type="submission" date="2021-02" db="EMBL/GenBank/DDBJ databases">
        <authorList>
            <person name="Nowell W R."/>
        </authorList>
    </citation>
    <scope>NUCLEOTIDE SEQUENCE</scope>
</reference>
<proteinExistence type="predicted"/>
<protein>
    <submittedName>
        <fullName evidence="1">Uncharacterized protein</fullName>
    </submittedName>
</protein>
<dbReference type="AlphaFoldDB" id="A0A8S3I8Q3"/>